<evidence type="ECO:0000256" key="4">
    <source>
        <dbReference type="ARBA" id="ARBA00022525"/>
    </source>
</evidence>
<keyword evidence="4" id="KW-0964">Secreted</keyword>
<dbReference type="PANTHER" id="PTHR15151:SF24">
    <property type="entry name" value="A PROLIFERATION-INDUCING LIGAND-LIKE PROTEIN-RELATED"/>
    <property type="match status" value="1"/>
</dbReference>
<dbReference type="GO" id="GO:0016020">
    <property type="term" value="C:membrane"/>
    <property type="evidence" value="ECO:0007669"/>
    <property type="project" value="InterPro"/>
</dbReference>
<keyword evidence="10" id="KW-1185">Reference proteome</keyword>
<evidence type="ECO:0000256" key="1">
    <source>
        <dbReference type="ARBA" id="ARBA00004613"/>
    </source>
</evidence>
<evidence type="ECO:0000259" key="8">
    <source>
        <dbReference type="PROSITE" id="PS50049"/>
    </source>
</evidence>
<protein>
    <recommendedName>
        <fullName evidence="8">THD domain-containing protein</fullName>
    </recommendedName>
</protein>
<dbReference type="PANTHER" id="PTHR15151">
    <property type="entry name" value="PROTEIN EIGER"/>
    <property type="match status" value="1"/>
</dbReference>
<keyword evidence="7" id="KW-0812">Transmembrane</keyword>
<feature type="transmembrane region" description="Helical" evidence="7">
    <location>
        <begin position="21"/>
        <end position="38"/>
    </location>
</feature>
<dbReference type="GO" id="GO:0005125">
    <property type="term" value="F:cytokine activity"/>
    <property type="evidence" value="ECO:0007669"/>
    <property type="project" value="UniProtKB-KW"/>
</dbReference>
<feature type="domain" description="THD" evidence="8">
    <location>
        <begin position="118"/>
        <end position="258"/>
    </location>
</feature>
<dbReference type="InterPro" id="IPR051748">
    <property type="entry name" value="TNF_Ligand_Superfamily"/>
</dbReference>
<keyword evidence="5" id="KW-1015">Disulfide bond</keyword>
<evidence type="ECO:0000256" key="3">
    <source>
        <dbReference type="ARBA" id="ARBA00022514"/>
    </source>
</evidence>
<dbReference type="GO" id="GO:0005164">
    <property type="term" value="F:tumor necrosis factor receptor binding"/>
    <property type="evidence" value="ECO:0007669"/>
    <property type="project" value="InterPro"/>
</dbReference>
<keyword evidence="7" id="KW-0472">Membrane</keyword>
<dbReference type="InterPro" id="IPR006052">
    <property type="entry name" value="TNF_dom"/>
</dbReference>
<dbReference type="GO" id="GO:0005615">
    <property type="term" value="C:extracellular space"/>
    <property type="evidence" value="ECO:0007669"/>
    <property type="project" value="UniProtKB-KW"/>
</dbReference>
<keyword evidence="3" id="KW-0202">Cytokine</keyword>
<dbReference type="GO" id="GO:0030890">
    <property type="term" value="P:positive regulation of B cell proliferation"/>
    <property type="evidence" value="ECO:0007669"/>
    <property type="project" value="TreeGrafter"/>
</dbReference>
<accession>A0AAD7S1T7</accession>
<dbReference type="GO" id="GO:0006955">
    <property type="term" value="P:immune response"/>
    <property type="evidence" value="ECO:0007669"/>
    <property type="project" value="InterPro"/>
</dbReference>
<proteinExistence type="inferred from homology"/>
<dbReference type="InterPro" id="IPR008983">
    <property type="entry name" value="Tumour_necrosis_fac-like_dom"/>
</dbReference>
<keyword evidence="7" id="KW-1133">Transmembrane helix</keyword>
<name>A0AAD7S1T7_9TELE</name>
<reference evidence="9" key="1">
    <citation type="journal article" date="2023" name="Science">
        <title>Genome structures resolve the early diversification of teleost fishes.</title>
        <authorList>
            <person name="Parey E."/>
            <person name="Louis A."/>
            <person name="Montfort J."/>
            <person name="Bouchez O."/>
            <person name="Roques C."/>
            <person name="Iampietro C."/>
            <person name="Lluch J."/>
            <person name="Castinel A."/>
            <person name="Donnadieu C."/>
            <person name="Desvignes T."/>
            <person name="Floi Bucao C."/>
            <person name="Jouanno E."/>
            <person name="Wen M."/>
            <person name="Mejri S."/>
            <person name="Dirks R."/>
            <person name="Jansen H."/>
            <person name="Henkel C."/>
            <person name="Chen W.J."/>
            <person name="Zahm M."/>
            <person name="Cabau C."/>
            <person name="Klopp C."/>
            <person name="Thompson A.W."/>
            <person name="Robinson-Rechavi M."/>
            <person name="Braasch I."/>
            <person name="Lecointre G."/>
            <person name="Bobe J."/>
            <person name="Postlethwait J.H."/>
            <person name="Berthelot C."/>
            <person name="Roest Crollius H."/>
            <person name="Guiguen Y."/>
        </authorList>
    </citation>
    <scope>NUCLEOTIDE SEQUENCE</scope>
    <source>
        <strain evidence="9">NC1722</strain>
    </source>
</reference>
<comment type="caution">
    <text evidence="9">The sequence shown here is derived from an EMBL/GenBank/DDBJ whole genome shotgun (WGS) entry which is preliminary data.</text>
</comment>
<dbReference type="EMBL" id="JAINUG010000126">
    <property type="protein sequence ID" value="KAJ8394411.1"/>
    <property type="molecule type" value="Genomic_DNA"/>
</dbReference>
<keyword evidence="6" id="KW-0325">Glycoprotein</keyword>
<evidence type="ECO:0000256" key="7">
    <source>
        <dbReference type="SAM" id="Phobius"/>
    </source>
</evidence>
<evidence type="ECO:0000313" key="9">
    <source>
        <dbReference type="EMBL" id="KAJ8394411.1"/>
    </source>
</evidence>
<gene>
    <name evidence="9" type="ORF">AAFF_G00046220</name>
</gene>
<evidence type="ECO:0000256" key="2">
    <source>
        <dbReference type="ARBA" id="ARBA00008670"/>
    </source>
</evidence>
<organism evidence="9 10">
    <name type="scientific">Aldrovandia affinis</name>
    <dbReference type="NCBI Taxonomy" id="143900"/>
    <lineage>
        <taxon>Eukaryota</taxon>
        <taxon>Metazoa</taxon>
        <taxon>Chordata</taxon>
        <taxon>Craniata</taxon>
        <taxon>Vertebrata</taxon>
        <taxon>Euteleostomi</taxon>
        <taxon>Actinopterygii</taxon>
        <taxon>Neopterygii</taxon>
        <taxon>Teleostei</taxon>
        <taxon>Notacanthiformes</taxon>
        <taxon>Halosauridae</taxon>
        <taxon>Aldrovandia</taxon>
    </lineage>
</organism>
<sequence>MSGWISVKNSLTRSVIVSHRNVLMFVTFVALCLGLFLMREVSVLRDDLQKLKAEILLHWGHSTSTDLRNGTRISETWEKLRSYSTLHHTKTERGQQNPLKISFSRKKREEAEGVALRSFLQLTATSNENPVVRDNVTMIPWTVSIQHGEAVSVNGNKIIVQQDGYYMVFSQVLFHNPEAVMGYLIRRRKASVSGTEQRFTDLLRCIQEMPKHNCANSCYTAGLVKLDHEDELELLILDRPQAEVAMDAVSTFFGIIQLH</sequence>
<evidence type="ECO:0000313" key="10">
    <source>
        <dbReference type="Proteomes" id="UP001221898"/>
    </source>
</evidence>
<dbReference type="Pfam" id="PF00229">
    <property type="entry name" value="TNF"/>
    <property type="match status" value="1"/>
</dbReference>
<evidence type="ECO:0000256" key="6">
    <source>
        <dbReference type="ARBA" id="ARBA00023180"/>
    </source>
</evidence>
<comment type="subcellular location">
    <subcellularLocation>
        <location evidence="1">Secreted</location>
    </subcellularLocation>
</comment>
<dbReference type="SUPFAM" id="SSF49842">
    <property type="entry name" value="TNF-like"/>
    <property type="match status" value="1"/>
</dbReference>
<comment type="similarity">
    <text evidence="2">Belongs to the tumor necrosis factor family.</text>
</comment>
<dbReference type="Proteomes" id="UP001221898">
    <property type="component" value="Unassembled WGS sequence"/>
</dbReference>
<evidence type="ECO:0000256" key="5">
    <source>
        <dbReference type="ARBA" id="ARBA00023157"/>
    </source>
</evidence>
<dbReference type="Gene3D" id="2.60.120.40">
    <property type="match status" value="1"/>
</dbReference>
<dbReference type="PROSITE" id="PS50049">
    <property type="entry name" value="THD_2"/>
    <property type="match status" value="1"/>
</dbReference>
<dbReference type="AlphaFoldDB" id="A0AAD7S1T7"/>